<protein>
    <submittedName>
        <fullName evidence="1">Uncharacterized protein</fullName>
    </submittedName>
</protein>
<accession>A0A2H3B0M5</accession>
<evidence type="ECO:0000313" key="2">
    <source>
        <dbReference type="Proteomes" id="UP000218334"/>
    </source>
</evidence>
<proteinExistence type="predicted"/>
<organism evidence="1 2">
    <name type="scientific">Armillaria solidipes</name>
    <dbReference type="NCBI Taxonomy" id="1076256"/>
    <lineage>
        <taxon>Eukaryota</taxon>
        <taxon>Fungi</taxon>
        <taxon>Dikarya</taxon>
        <taxon>Basidiomycota</taxon>
        <taxon>Agaricomycotina</taxon>
        <taxon>Agaricomycetes</taxon>
        <taxon>Agaricomycetidae</taxon>
        <taxon>Agaricales</taxon>
        <taxon>Marasmiineae</taxon>
        <taxon>Physalacriaceae</taxon>
        <taxon>Armillaria</taxon>
    </lineage>
</organism>
<dbReference type="AlphaFoldDB" id="A0A2H3B0M5"/>
<gene>
    <name evidence="1" type="ORF">ARMSODRAFT_1090203</name>
</gene>
<reference evidence="2" key="1">
    <citation type="journal article" date="2017" name="Nat. Ecol. Evol.">
        <title>Genome expansion and lineage-specific genetic innovations in the forest pathogenic fungi Armillaria.</title>
        <authorList>
            <person name="Sipos G."/>
            <person name="Prasanna A.N."/>
            <person name="Walter M.C."/>
            <person name="O'Connor E."/>
            <person name="Balint B."/>
            <person name="Krizsan K."/>
            <person name="Kiss B."/>
            <person name="Hess J."/>
            <person name="Varga T."/>
            <person name="Slot J."/>
            <person name="Riley R."/>
            <person name="Boka B."/>
            <person name="Rigling D."/>
            <person name="Barry K."/>
            <person name="Lee J."/>
            <person name="Mihaltcheva S."/>
            <person name="LaButti K."/>
            <person name="Lipzen A."/>
            <person name="Waldron R."/>
            <person name="Moloney N.M."/>
            <person name="Sperisen C."/>
            <person name="Kredics L."/>
            <person name="Vagvoelgyi C."/>
            <person name="Patrignani A."/>
            <person name="Fitzpatrick D."/>
            <person name="Nagy I."/>
            <person name="Doyle S."/>
            <person name="Anderson J.B."/>
            <person name="Grigoriev I.V."/>
            <person name="Gueldener U."/>
            <person name="Muensterkoetter M."/>
            <person name="Nagy L.G."/>
        </authorList>
    </citation>
    <scope>NUCLEOTIDE SEQUENCE [LARGE SCALE GENOMIC DNA]</scope>
    <source>
        <strain evidence="2">28-4</strain>
    </source>
</reference>
<dbReference type="EMBL" id="KZ293484">
    <property type="protein sequence ID" value="PBK60622.1"/>
    <property type="molecule type" value="Genomic_DNA"/>
</dbReference>
<sequence>MTSTKTLLDDLLDRYTYISSITRSPQLSTLVNTNNAPLPFQAAQLKSLVADPSLKTSQVQYEIYVLEWATESLEEHASHLGAITRDYERALSPIHCLPGPCRDPHRDLSLDMRRLQHLQPISPLRVQRLRD</sequence>
<keyword evidence="2" id="KW-1185">Reference proteome</keyword>
<name>A0A2H3B0M5_9AGAR</name>
<dbReference type="Proteomes" id="UP000218334">
    <property type="component" value="Unassembled WGS sequence"/>
</dbReference>
<evidence type="ECO:0000313" key="1">
    <source>
        <dbReference type="EMBL" id="PBK60622.1"/>
    </source>
</evidence>